<name>A0AAE9CAT9_9CAUD</name>
<sequence>MIFLKEKKMEWLLIMAVVLFVFALPGTDI</sequence>
<dbReference type="Proteomes" id="UP000827816">
    <property type="component" value="Segment"/>
</dbReference>
<accession>A0AAE9CAT9</accession>
<evidence type="ECO:0000313" key="2">
    <source>
        <dbReference type="Proteomes" id="UP000827816"/>
    </source>
</evidence>
<organism evidence="1 2">
    <name type="scientific">Enterobacter phage vB_EclS_CobraSix</name>
    <dbReference type="NCBI Taxonomy" id="2894794"/>
    <lineage>
        <taxon>Viruses</taxon>
        <taxon>Duplodnaviria</taxon>
        <taxon>Heunggongvirae</taxon>
        <taxon>Uroviricota</taxon>
        <taxon>Caudoviricetes</taxon>
        <taxon>Cobrasixvirus</taxon>
        <taxon>Cobrasixvirus cobrasix</taxon>
    </lineage>
</organism>
<gene>
    <name evidence="1" type="ORF">COBRASIX_28</name>
</gene>
<evidence type="ECO:0000313" key="1">
    <source>
        <dbReference type="EMBL" id="UGO47195.1"/>
    </source>
</evidence>
<proteinExistence type="predicted"/>
<reference evidence="1" key="1">
    <citation type="submission" date="2021-10" db="EMBL/GenBank/DDBJ databases">
        <authorList>
            <person name="Brantly S."/>
            <person name="Loertscher E."/>
            <person name="Chow J."/>
            <person name="Doney J."/>
            <person name="Standing N."/>
            <person name="Ruesch S."/>
            <person name="Holmstead J."/>
            <person name="Fairholm J."/>
            <person name="Parson M."/>
            <person name="Rodriguez W."/>
            <person name="Himes S."/>
            <person name="Tovar K."/>
            <person name="Wilkey A."/>
            <person name="Birch L."/>
            <person name="Hogan T."/>
            <person name="Flake P."/>
            <person name="Walker J."/>
            <person name="Johnson L."/>
            <person name="Kruger J.L."/>
            <person name="Sharma R."/>
            <person name="Breakwell D.P."/>
            <person name="Grose J.H."/>
        </authorList>
    </citation>
    <scope>NUCLEOTIDE SEQUENCE</scope>
</reference>
<dbReference type="EMBL" id="OK499971">
    <property type="protein sequence ID" value="UGO47195.1"/>
    <property type="molecule type" value="Genomic_DNA"/>
</dbReference>
<protein>
    <submittedName>
        <fullName evidence="1">Uncharacterized protein</fullName>
    </submittedName>
</protein>
<keyword evidence="2" id="KW-1185">Reference proteome</keyword>